<keyword evidence="5 18" id="KW-0031">Aminopeptidase</keyword>
<dbReference type="GO" id="GO:0016020">
    <property type="term" value="C:membrane"/>
    <property type="evidence" value="ECO:0007669"/>
    <property type="project" value="TreeGrafter"/>
</dbReference>
<keyword evidence="7 18" id="KW-0645">Protease</keyword>
<evidence type="ECO:0000256" key="2">
    <source>
        <dbReference type="ARBA" id="ARBA00004174"/>
    </source>
</evidence>
<evidence type="ECO:0000256" key="9">
    <source>
        <dbReference type="ARBA" id="ARBA00022801"/>
    </source>
</evidence>
<feature type="domain" description="Peptidase M1 membrane alanine aminopeptidase" evidence="19">
    <location>
        <begin position="235"/>
        <end position="451"/>
    </location>
</feature>
<protein>
    <recommendedName>
        <fullName evidence="18">Aminopeptidase</fullName>
        <ecNumber evidence="18">3.4.11.-</ecNumber>
    </recommendedName>
</protein>
<accession>A0A8B8LGR8</accession>
<dbReference type="OrthoDB" id="10031169at2759"/>
<keyword evidence="10" id="KW-0256">Endoplasmic reticulum</keyword>
<dbReference type="InterPro" id="IPR042097">
    <property type="entry name" value="Aminopeptidase_N-like_N_sf"/>
</dbReference>
<dbReference type="SUPFAM" id="SSF55486">
    <property type="entry name" value="Metalloproteases ('zincins'), catalytic domain"/>
    <property type="match status" value="1"/>
</dbReference>
<dbReference type="InterPro" id="IPR034016">
    <property type="entry name" value="M1_APN-typ"/>
</dbReference>
<evidence type="ECO:0000256" key="5">
    <source>
        <dbReference type="ARBA" id="ARBA00022438"/>
    </source>
</evidence>
<keyword evidence="8 16" id="KW-0479">Metal-binding</keyword>
<dbReference type="Pfam" id="PF01433">
    <property type="entry name" value="Peptidase_M1"/>
    <property type="match status" value="1"/>
</dbReference>
<name>A0A8B8LGR8_ABRPR</name>
<feature type="binding site" evidence="16">
    <location>
        <position position="307"/>
    </location>
    <ligand>
        <name>Zn(2+)</name>
        <dbReference type="ChEBI" id="CHEBI:29105"/>
        <note>catalytic</note>
    </ligand>
</feature>
<dbReference type="Gene3D" id="2.60.40.1730">
    <property type="entry name" value="tricorn interacting facor f3 domain"/>
    <property type="match status" value="1"/>
</dbReference>
<dbReference type="GO" id="GO:0043171">
    <property type="term" value="P:peptide catabolic process"/>
    <property type="evidence" value="ECO:0007669"/>
    <property type="project" value="TreeGrafter"/>
</dbReference>
<keyword evidence="6" id="KW-0963">Cytoplasm</keyword>
<evidence type="ECO:0000256" key="17">
    <source>
        <dbReference type="PIRSR" id="PIRSR634016-4"/>
    </source>
</evidence>
<dbReference type="PANTHER" id="PTHR11533:SF174">
    <property type="entry name" value="PUROMYCIN-SENSITIVE AMINOPEPTIDASE-RELATED"/>
    <property type="match status" value="1"/>
</dbReference>
<dbReference type="PANTHER" id="PTHR11533">
    <property type="entry name" value="PROTEASE M1 ZINC METALLOPROTEASE"/>
    <property type="match status" value="1"/>
</dbReference>
<evidence type="ECO:0000313" key="22">
    <source>
        <dbReference type="Proteomes" id="UP000694853"/>
    </source>
</evidence>
<evidence type="ECO:0000259" key="20">
    <source>
        <dbReference type="Pfam" id="PF11838"/>
    </source>
</evidence>
<keyword evidence="22" id="KW-1185">Reference proteome</keyword>
<evidence type="ECO:0000256" key="14">
    <source>
        <dbReference type="ARBA" id="ARBA00023136"/>
    </source>
</evidence>
<feature type="binding site" evidence="16">
    <location>
        <position position="330"/>
    </location>
    <ligand>
        <name>Zn(2+)</name>
        <dbReference type="ChEBI" id="CHEBI:29105"/>
        <note>catalytic</note>
    </ligand>
</feature>
<dbReference type="GO" id="GO:0008270">
    <property type="term" value="F:zinc ion binding"/>
    <property type="evidence" value="ECO:0007669"/>
    <property type="project" value="UniProtKB-UniRule"/>
</dbReference>
<feature type="active site" description="Proton acceptor" evidence="15">
    <location>
        <position position="308"/>
    </location>
</feature>
<comment type="subcellular location">
    <subcellularLocation>
        <location evidence="3">Cytoplasm</location>
    </subcellularLocation>
    <subcellularLocation>
        <location evidence="2">Microsome membrane</location>
        <topology evidence="2">Peripheral membrane protein</topology>
    </subcellularLocation>
</comment>
<dbReference type="KEGG" id="aprc:113864459"/>
<dbReference type="Gene3D" id="2.60.40.1910">
    <property type="match status" value="1"/>
</dbReference>
<dbReference type="CDD" id="cd09601">
    <property type="entry name" value="M1_APN-Q_like"/>
    <property type="match status" value="1"/>
</dbReference>
<evidence type="ECO:0000256" key="4">
    <source>
        <dbReference type="ARBA" id="ARBA00010136"/>
    </source>
</evidence>
<evidence type="ECO:0000256" key="16">
    <source>
        <dbReference type="PIRSR" id="PIRSR634016-3"/>
    </source>
</evidence>
<dbReference type="GO" id="GO:0005737">
    <property type="term" value="C:cytoplasm"/>
    <property type="evidence" value="ECO:0007669"/>
    <property type="project" value="UniProtKB-SubCell"/>
</dbReference>
<feature type="binding site" evidence="16">
    <location>
        <position position="311"/>
    </location>
    <ligand>
        <name>Zn(2+)</name>
        <dbReference type="ChEBI" id="CHEBI:29105"/>
        <note>catalytic</note>
    </ligand>
</feature>
<dbReference type="GeneID" id="113864459"/>
<reference evidence="23" key="2">
    <citation type="submission" date="2025-08" db="UniProtKB">
        <authorList>
            <consortium name="RefSeq"/>
        </authorList>
    </citation>
    <scope>IDENTIFICATION</scope>
    <source>
        <tissue evidence="23">Young leaves</tissue>
    </source>
</reference>
<dbReference type="RefSeq" id="XP_027353984.1">
    <property type="nucleotide sequence ID" value="XM_027498183.1"/>
</dbReference>
<dbReference type="InterPro" id="IPR045357">
    <property type="entry name" value="Aminopeptidase_N-like_N"/>
</dbReference>
<keyword evidence="11 16" id="KW-0862">Zinc</keyword>
<organism evidence="22 23">
    <name type="scientific">Abrus precatorius</name>
    <name type="common">Indian licorice</name>
    <name type="synonym">Glycine abrus</name>
    <dbReference type="NCBI Taxonomy" id="3816"/>
    <lineage>
        <taxon>Eukaryota</taxon>
        <taxon>Viridiplantae</taxon>
        <taxon>Streptophyta</taxon>
        <taxon>Embryophyta</taxon>
        <taxon>Tracheophyta</taxon>
        <taxon>Spermatophyta</taxon>
        <taxon>Magnoliopsida</taxon>
        <taxon>eudicotyledons</taxon>
        <taxon>Gunneridae</taxon>
        <taxon>Pentapetalae</taxon>
        <taxon>rosids</taxon>
        <taxon>fabids</taxon>
        <taxon>Fabales</taxon>
        <taxon>Fabaceae</taxon>
        <taxon>Papilionoideae</taxon>
        <taxon>50 kb inversion clade</taxon>
        <taxon>NPAAA clade</taxon>
        <taxon>indigoferoid/millettioid clade</taxon>
        <taxon>Abreae</taxon>
        <taxon>Abrus</taxon>
    </lineage>
</organism>
<dbReference type="InterPro" id="IPR001930">
    <property type="entry name" value="Peptidase_M1"/>
</dbReference>
<reference evidence="22" key="1">
    <citation type="journal article" date="2019" name="Toxins">
        <title>Detection of Abrin-Like and Prepropulchellin-Like Toxin Genes and Transcripts Using Whole Genome Sequencing and Full-Length Transcript Sequencing of Abrus precatorius.</title>
        <authorList>
            <person name="Hovde B.T."/>
            <person name="Daligault H.E."/>
            <person name="Hanschen E.R."/>
            <person name="Kunde Y.A."/>
            <person name="Johnson M.B."/>
            <person name="Starkenburg S.R."/>
            <person name="Johnson S.L."/>
        </authorList>
    </citation>
    <scope>NUCLEOTIDE SEQUENCE [LARGE SCALE GENOMIC DNA]</scope>
</reference>
<evidence type="ECO:0000256" key="1">
    <source>
        <dbReference type="ARBA" id="ARBA00000098"/>
    </source>
</evidence>
<keyword evidence="14" id="KW-0472">Membrane</keyword>
<dbReference type="GO" id="GO:0016285">
    <property type="term" value="F:alanyl aminopeptidase activity"/>
    <property type="evidence" value="ECO:0007669"/>
    <property type="project" value="UniProtKB-EC"/>
</dbReference>
<dbReference type="FunFam" id="2.60.40.1910:FF:000007">
    <property type="entry name" value="Aminopeptidase"/>
    <property type="match status" value="1"/>
</dbReference>
<evidence type="ECO:0000256" key="8">
    <source>
        <dbReference type="ARBA" id="ARBA00022723"/>
    </source>
</evidence>
<dbReference type="FunFam" id="2.60.40.1730:FF:000009">
    <property type="entry name" value="Aminopeptidase"/>
    <property type="match status" value="1"/>
</dbReference>
<dbReference type="GO" id="GO:0070006">
    <property type="term" value="F:metalloaminopeptidase activity"/>
    <property type="evidence" value="ECO:0007669"/>
    <property type="project" value="TreeGrafter"/>
</dbReference>
<evidence type="ECO:0000256" key="18">
    <source>
        <dbReference type="RuleBase" id="RU364040"/>
    </source>
</evidence>
<comment type="cofactor">
    <cofactor evidence="16 18">
        <name>Zn(2+)</name>
        <dbReference type="ChEBI" id="CHEBI:29105"/>
    </cofactor>
    <text evidence="16 18">Binds 1 zinc ion per subunit.</text>
</comment>
<dbReference type="EC" id="3.4.11.-" evidence="18"/>
<keyword evidence="13 18" id="KW-0482">Metalloprotease</keyword>
<dbReference type="InterPro" id="IPR024571">
    <property type="entry name" value="ERAP1-like_C_dom"/>
</dbReference>
<evidence type="ECO:0000256" key="10">
    <source>
        <dbReference type="ARBA" id="ARBA00022824"/>
    </source>
</evidence>
<evidence type="ECO:0000256" key="6">
    <source>
        <dbReference type="ARBA" id="ARBA00022490"/>
    </source>
</evidence>
<comment type="catalytic activity">
    <reaction evidence="1">
        <text>Release of an N-terminal amino acid, Xaa-|-Yaa- from a peptide, amide or arylamide. Xaa is preferably Ala, but may be most amino acids including Pro (slow action). When a terminal hydrophobic residue is followed by a prolyl residue, the two may be released as an intact Xaa-Pro dipeptide.</text>
        <dbReference type="EC" id="3.4.11.2"/>
    </reaction>
</comment>
<feature type="domain" description="ERAP1-like C-terminal" evidence="20">
    <location>
        <begin position="532"/>
        <end position="849"/>
    </location>
</feature>
<evidence type="ECO:0000256" key="12">
    <source>
        <dbReference type="ARBA" id="ARBA00022848"/>
    </source>
</evidence>
<dbReference type="Pfam" id="PF11838">
    <property type="entry name" value="ERAP1_C"/>
    <property type="match status" value="1"/>
</dbReference>
<dbReference type="SUPFAM" id="SSF63737">
    <property type="entry name" value="Leukotriene A4 hydrolase N-terminal domain"/>
    <property type="match status" value="1"/>
</dbReference>
<sequence length="876" mass="99062">MDQFKGQPRLPKFAVPKRYDIRLKPDLVACRFSGSVAINLDIVAATSFIVLNAAELSVNDDAVSFTIQDSSKVLKPSSVELFEGDEILVLEFPEKIPIGLGVLAIEFEGILNDKMKGFYRSTYEHNGEKKNMAVTQFEPADARRCFPCWDEPACKATFKITLDVPSELIALSNMPIVEEKIDGNLKTVLYQESPIMSTYLVAVVVGLFDYVEDHTTDGVKVRVYCQVGKVNQGKFALDVAVKTLELYRGYFATPYSLPKLDMIAIPDFAAGAMENYGLVTYRETALLYDDQHSAASNKQRVATVVAHELAHQWFGNLVTMEWWTHLWLNEGFATWVSYLATDSLFPEWKIWSQFLHESTEGLRLDGLAESHAIEVEINHAHEIDEIFDAISYRKGASVIRMLQSYLGAECFQRSLASYIKRHACSNAKTEDLWAALEEGSGEPVNKLMTSWTKQKGYPVVSVKVNDQKLEFTQSQFLSSGAQGEGHWIVPITLCSGSYDVRKNFLLQSKSETHDVKEFLVSPIAEDKEVNCWIKLNVDQAGFYRVKYDELLAARLRHAVEKQFLSASDRFGILDDSFALCMARQESLTSLINLMGAYREEVDYTVVSNLITISHKVERIAADAVPNLLDSFKQFFINLFQYSAERLGWDPKPGESHLDAMLRGEILTALAVFGHNLTLDEASKRFQAFLEDRNTPLLPPDIRKATYVAVMQRASKSNRFGYESLLKVYRETDLSQEKTRILSSLASSHDPDLIHDALNFMLSSEVRSQDAVFGLAVNREGRDVAWTWFKENWEHLTKTYGSGFLITRFVSAVVSPFASFEKAKELEEFFATHAMPSIARTLKQSLERVNINANWVQCVQTENRLADAVKELAYRKY</sequence>
<dbReference type="Gene3D" id="1.25.50.20">
    <property type="match status" value="1"/>
</dbReference>
<dbReference type="PRINTS" id="PR00756">
    <property type="entry name" value="ALADIPTASE"/>
</dbReference>
<dbReference type="AlphaFoldDB" id="A0A8B8LGR8"/>
<keyword evidence="9 18" id="KW-0378">Hydrolase</keyword>
<dbReference type="InterPro" id="IPR014782">
    <property type="entry name" value="Peptidase_M1_dom"/>
</dbReference>
<evidence type="ECO:0000256" key="11">
    <source>
        <dbReference type="ARBA" id="ARBA00022833"/>
    </source>
</evidence>
<evidence type="ECO:0000259" key="19">
    <source>
        <dbReference type="Pfam" id="PF01433"/>
    </source>
</evidence>
<dbReference type="InterPro" id="IPR050344">
    <property type="entry name" value="Peptidase_M1_aminopeptidases"/>
</dbReference>
<keyword evidence="12" id="KW-0492">Microsome</keyword>
<dbReference type="Gene3D" id="1.10.390.10">
    <property type="entry name" value="Neutral Protease Domain 2"/>
    <property type="match status" value="1"/>
</dbReference>
<evidence type="ECO:0000256" key="7">
    <source>
        <dbReference type="ARBA" id="ARBA00022670"/>
    </source>
</evidence>
<comment type="similarity">
    <text evidence="4 18">Belongs to the peptidase M1 family.</text>
</comment>
<evidence type="ECO:0000259" key="21">
    <source>
        <dbReference type="Pfam" id="PF17900"/>
    </source>
</evidence>
<feature type="site" description="Transition state stabilizer" evidence="17">
    <location>
        <position position="392"/>
    </location>
</feature>
<proteinExistence type="inferred from homology"/>
<feature type="domain" description="Aminopeptidase N-like N-terminal" evidence="21">
    <location>
        <begin position="15"/>
        <end position="200"/>
    </location>
</feature>
<evidence type="ECO:0000256" key="15">
    <source>
        <dbReference type="PIRSR" id="PIRSR634016-1"/>
    </source>
</evidence>
<dbReference type="GO" id="GO:0006508">
    <property type="term" value="P:proteolysis"/>
    <property type="evidence" value="ECO:0007669"/>
    <property type="project" value="UniProtKB-KW"/>
</dbReference>
<evidence type="ECO:0000256" key="13">
    <source>
        <dbReference type="ARBA" id="ARBA00023049"/>
    </source>
</evidence>
<dbReference type="FunFam" id="1.10.390.10:FF:000001">
    <property type="entry name" value="Aminopeptidase"/>
    <property type="match status" value="1"/>
</dbReference>
<dbReference type="FunFam" id="1.25.50.20:FF:000002">
    <property type="entry name" value="Aminopeptidase"/>
    <property type="match status" value="1"/>
</dbReference>
<gene>
    <name evidence="23" type="primary">LOC113864459</name>
</gene>
<dbReference type="GO" id="GO:0005615">
    <property type="term" value="C:extracellular space"/>
    <property type="evidence" value="ECO:0007669"/>
    <property type="project" value="TreeGrafter"/>
</dbReference>
<dbReference type="Proteomes" id="UP000694853">
    <property type="component" value="Unplaced"/>
</dbReference>
<evidence type="ECO:0000256" key="3">
    <source>
        <dbReference type="ARBA" id="ARBA00004496"/>
    </source>
</evidence>
<dbReference type="Pfam" id="PF17900">
    <property type="entry name" value="Peptidase_M1_N"/>
    <property type="match status" value="1"/>
</dbReference>
<dbReference type="InterPro" id="IPR027268">
    <property type="entry name" value="Peptidase_M4/M1_CTD_sf"/>
</dbReference>
<dbReference type="GO" id="GO:0042277">
    <property type="term" value="F:peptide binding"/>
    <property type="evidence" value="ECO:0007669"/>
    <property type="project" value="TreeGrafter"/>
</dbReference>
<evidence type="ECO:0000313" key="23">
    <source>
        <dbReference type="RefSeq" id="XP_027353984.1"/>
    </source>
</evidence>